<proteinExistence type="inferred from homology"/>
<comment type="caution">
    <text evidence="10">The sequence shown here is derived from an EMBL/GenBank/DDBJ whole genome shotgun (WGS) entry which is preliminary data.</text>
</comment>
<dbReference type="InterPro" id="IPR037110">
    <property type="entry name" value="Betagal_dom2_sf"/>
</dbReference>
<dbReference type="EC" id="3.2.1.23" evidence="3"/>
<evidence type="ECO:0000256" key="4">
    <source>
        <dbReference type="ARBA" id="ARBA00022729"/>
    </source>
</evidence>
<dbReference type="EMBL" id="JAXOVC010000001">
    <property type="protein sequence ID" value="KAK4508536.1"/>
    <property type="molecule type" value="Genomic_DNA"/>
</dbReference>
<dbReference type="Pfam" id="PF10435">
    <property type="entry name" value="BetaGal_dom2"/>
    <property type="match status" value="1"/>
</dbReference>
<evidence type="ECO:0000256" key="7">
    <source>
        <dbReference type="ARBA" id="ARBA00023295"/>
    </source>
</evidence>
<gene>
    <name evidence="10" type="ORF">PRZ48_002275</name>
</gene>
<dbReference type="InterPro" id="IPR025300">
    <property type="entry name" value="BetaGal_jelly_roll_dom"/>
</dbReference>
<evidence type="ECO:0000313" key="11">
    <source>
        <dbReference type="Proteomes" id="UP001305779"/>
    </source>
</evidence>
<keyword evidence="7" id="KW-0326">Glycosidase</keyword>
<comment type="similarity">
    <text evidence="2 8">Belongs to the glycosyl hydrolase 35 family.</text>
</comment>
<dbReference type="SUPFAM" id="SSF51445">
    <property type="entry name" value="(Trans)glycosidases"/>
    <property type="match status" value="1"/>
</dbReference>
<name>A0ABR0F5M3_ZASCE</name>
<dbReference type="InterPro" id="IPR036833">
    <property type="entry name" value="BetaGal_dom3_sf"/>
</dbReference>
<dbReference type="Gene3D" id="2.60.120.260">
    <property type="entry name" value="Galactose-binding domain-like"/>
    <property type="match status" value="2"/>
</dbReference>
<dbReference type="InterPro" id="IPR001944">
    <property type="entry name" value="Glycoside_Hdrlase_35"/>
</dbReference>
<evidence type="ECO:0000256" key="3">
    <source>
        <dbReference type="ARBA" id="ARBA00012756"/>
    </source>
</evidence>
<accession>A0ABR0F5M3</accession>
<evidence type="ECO:0000256" key="8">
    <source>
        <dbReference type="RuleBase" id="RU003679"/>
    </source>
</evidence>
<keyword evidence="4" id="KW-0732">Signal</keyword>
<organism evidence="10 11">
    <name type="scientific">Zasmidium cellare</name>
    <name type="common">Wine cellar mold</name>
    <name type="synonym">Racodium cellare</name>
    <dbReference type="NCBI Taxonomy" id="395010"/>
    <lineage>
        <taxon>Eukaryota</taxon>
        <taxon>Fungi</taxon>
        <taxon>Dikarya</taxon>
        <taxon>Ascomycota</taxon>
        <taxon>Pezizomycotina</taxon>
        <taxon>Dothideomycetes</taxon>
        <taxon>Dothideomycetidae</taxon>
        <taxon>Mycosphaerellales</taxon>
        <taxon>Mycosphaerellaceae</taxon>
        <taxon>Zasmidium</taxon>
    </lineage>
</organism>
<evidence type="ECO:0000256" key="1">
    <source>
        <dbReference type="ARBA" id="ARBA00001412"/>
    </source>
</evidence>
<feature type="domain" description="Beta-galactosidase" evidence="9">
    <location>
        <begin position="354"/>
        <end position="538"/>
    </location>
</feature>
<dbReference type="InterPro" id="IPR008979">
    <property type="entry name" value="Galactose-bd-like_sf"/>
</dbReference>
<evidence type="ECO:0000256" key="2">
    <source>
        <dbReference type="ARBA" id="ARBA00009809"/>
    </source>
</evidence>
<dbReference type="SMART" id="SM01029">
    <property type="entry name" value="BetaGal_dom2"/>
    <property type="match status" value="1"/>
</dbReference>
<evidence type="ECO:0000259" key="9">
    <source>
        <dbReference type="SMART" id="SM01029"/>
    </source>
</evidence>
<dbReference type="PRINTS" id="PR00742">
    <property type="entry name" value="GLHYDRLASE35"/>
</dbReference>
<sequence length="968" mass="107850">MVNGQRLVIWSGEFHPWRIPVPELWIDIIEKIKAAGFNTIALYELWGWHAPNNETLDFSTGAHNYSRVFEEAKRAGVYVIYRPGPYTNAEANGGGFPGWLTTGLHGTLRNDDPRYTAAWERYSGRVAEFVNPYLVTNGGNVIMWQLENEYGNQWLDREELIPNTTAVNYMELLQQKHRSWGIDVPFAANNPNFNTKSWSKDYSDVGGETDVYGLDHYPSCWSCDLSECTAVNGAPEWYTLFDYATHFQEVALTQPSFLPEFQGGSYNPWIGPAEGCRNNTGPPWVNLYYRHNLAQKVTAMNIYMTYGGTNWGNSGYPLSGTSYDYSAPIQENRLIAEKYSEFKLFGLFWRVARDFTKVDRIGNSTDYTTNEAVMATELRNPDTNAAFYVTRHEYSPSTNISHFRLHVRTSVGELTVPRRGRVTLNGVESKVLVTDFSIGSSGKKLVYSTAEILTLADSGDRQVVVLWAPREETGEIMLAGASDWTVRSGNLSAVEQWQDAIVKDTSVVSFSVQSKPLVLDSANGVQLVVVDRETAYGFWAPNLDADPLVWENSIVPVHGPYLVRSASIESSVVNIRADWNTSTTVEVWADVKVSQISVNGIQYESTRTPYGSLICHLPASITTESVQESLPLLTEWKVVDSLPEKFAEYDDSHWTEADHMWTPHPVPPATYPVLFADEYGYQAGNLLWRGRFTGDSGIAAPTAVHLRVIGGAGSGYSVYLNGDFLGAYLGNHTVRDGNVTLSFSNTTIKPGPENVLLVLQDTMGKDQREGALDPRGILNATLISSAGDALDFTSWKVAGNAGGNDLIDPLRGTWNEGGLYAERLGWHLPGFDDNEWESGHPKDGFSGSGVQFYRTKFPLDMPQDHDASLAFELLTDGRAKLRAQLYVNGYQFGKIIPWFGNQIEFPVFPGILDYHGDNTIGLSIWSMSEEHAAVDVRVKALGVHRSALDLSFDSDYLRPGWSDRSQYA</sequence>
<dbReference type="SUPFAM" id="SSF51011">
    <property type="entry name" value="Glycosyl hydrolase domain"/>
    <property type="match status" value="1"/>
</dbReference>
<comment type="catalytic activity">
    <reaction evidence="1">
        <text>Hydrolysis of terminal non-reducing beta-D-galactose residues in beta-D-galactosides.</text>
        <dbReference type="EC" id="3.2.1.23"/>
    </reaction>
</comment>
<dbReference type="InterPro" id="IPR018954">
    <property type="entry name" value="Betagal_dom2"/>
</dbReference>
<dbReference type="Pfam" id="PF13363">
    <property type="entry name" value="BetaGal_dom3"/>
    <property type="match status" value="1"/>
</dbReference>
<keyword evidence="6" id="KW-0325">Glycoprotein</keyword>
<dbReference type="SUPFAM" id="SSF49785">
    <property type="entry name" value="Galactose-binding domain-like"/>
    <property type="match status" value="2"/>
</dbReference>
<dbReference type="InterPro" id="IPR017853">
    <property type="entry name" value="GH"/>
</dbReference>
<dbReference type="SUPFAM" id="SSF117100">
    <property type="entry name" value="Beta-galactosidase LacA, domain 3"/>
    <property type="match status" value="1"/>
</dbReference>
<dbReference type="Pfam" id="PF01301">
    <property type="entry name" value="Glyco_hydro_35"/>
    <property type="match status" value="1"/>
</dbReference>
<protein>
    <recommendedName>
        <fullName evidence="3">beta-galactosidase</fullName>
        <ecNumber evidence="3">3.2.1.23</ecNumber>
    </recommendedName>
</protein>
<dbReference type="InterPro" id="IPR031330">
    <property type="entry name" value="Gly_Hdrlase_35_cat"/>
</dbReference>
<reference evidence="10 11" key="1">
    <citation type="journal article" date="2023" name="G3 (Bethesda)">
        <title>A chromosome-level genome assembly of Zasmidium syzygii isolated from banana leaves.</title>
        <authorList>
            <person name="van Westerhoven A.C."/>
            <person name="Mehrabi R."/>
            <person name="Talebi R."/>
            <person name="Steentjes M.B.F."/>
            <person name="Corcolon B."/>
            <person name="Chong P.A."/>
            <person name="Kema G.H.J."/>
            <person name="Seidl M.F."/>
        </authorList>
    </citation>
    <scope>NUCLEOTIDE SEQUENCE [LARGE SCALE GENOMIC DNA]</scope>
    <source>
        <strain evidence="10 11">P124</strain>
    </source>
</reference>
<evidence type="ECO:0000256" key="6">
    <source>
        <dbReference type="ARBA" id="ARBA00023180"/>
    </source>
</evidence>
<dbReference type="Pfam" id="PF13364">
    <property type="entry name" value="BetaGal_ABD2"/>
    <property type="match status" value="2"/>
</dbReference>
<keyword evidence="11" id="KW-1185">Reference proteome</keyword>
<evidence type="ECO:0000313" key="10">
    <source>
        <dbReference type="EMBL" id="KAK4508536.1"/>
    </source>
</evidence>
<dbReference type="Gene3D" id="2.102.20.10">
    <property type="entry name" value="Beta-galactosidase, domain 2"/>
    <property type="match status" value="1"/>
</dbReference>
<evidence type="ECO:0000256" key="5">
    <source>
        <dbReference type="ARBA" id="ARBA00022801"/>
    </source>
</evidence>
<dbReference type="PANTHER" id="PTHR23421">
    <property type="entry name" value="BETA-GALACTOSIDASE RELATED"/>
    <property type="match status" value="1"/>
</dbReference>
<keyword evidence="5" id="KW-0378">Hydrolase</keyword>
<dbReference type="Gene3D" id="2.60.390.10">
    <property type="entry name" value="Beta-galactosidase, domain 3"/>
    <property type="match status" value="1"/>
</dbReference>
<dbReference type="Gene3D" id="3.20.20.80">
    <property type="entry name" value="Glycosidases"/>
    <property type="match status" value="1"/>
</dbReference>
<dbReference type="InterPro" id="IPR025972">
    <property type="entry name" value="BetaGal_dom3"/>
</dbReference>
<dbReference type="Proteomes" id="UP001305779">
    <property type="component" value="Unassembled WGS sequence"/>
</dbReference>